<proteinExistence type="predicted"/>
<dbReference type="EMBL" id="CABEEZ010000032">
    <property type="protein sequence ID" value="VTR23457.1"/>
    <property type="molecule type" value="Genomic_DNA"/>
</dbReference>
<evidence type="ECO:0000313" key="1">
    <source>
        <dbReference type="EMBL" id="VTR23457.1"/>
    </source>
</evidence>
<reference evidence="1" key="1">
    <citation type="submission" date="2019-05" db="EMBL/GenBank/DDBJ databases">
        <authorList>
            <consortium name="Pathogen Informatics"/>
        </authorList>
    </citation>
    <scope>NUCLEOTIDE SEQUENCE [LARGE SCALE GENOMIC DNA]</scope>
    <source>
        <strain evidence="1">NCTC12965</strain>
    </source>
</reference>
<organism evidence="1">
    <name type="scientific">Serratia fonticola</name>
    <dbReference type="NCBI Taxonomy" id="47917"/>
    <lineage>
        <taxon>Bacteria</taxon>
        <taxon>Pseudomonadati</taxon>
        <taxon>Pseudomonadota</taxon>
        <taxon>Gammaproteobacteria</taxon>
        <taxon>Enterobacterales</taxon>
        <taxon>Yersiniaceae</taxon>
        <taxon>Serratia</taxon>
    </lineage>
</organism>
<sequence>MALSSAFSSVLLGAFRQRIVLLSERLTAHIVQSDSGIMAAQADGNGVEIAGFTDNGNGTAATGGGLLIDLFDQPALQQLASNFSDAGGGKLAEFGNLNARDRALLVDQAIHCCRR</sequence>
<accession>A0A4U9TVM5</accession>
<protein>
    <submittedName>
        <fullName evidence="1">Uncharacterized protein</fullName>
    </submittedName>
</protein>
<name>A0A4U9TVM5_SERFO</name>
<gene>
    <name evidence="1" type="ORF">NCTC12965_01760</name>
</gene>
<dbReference type="AlphaFoldDB" id="A0A4U9TVM5"/>